<dbReference type="Proteomes" id="UP001596072">
    <property type="component" value="Unassembled WGS sequence"/>
</dbReference>
<keyword evidence="3" id="KW-1185">Reference proteome</keyword>
<proteinExistence type="predicted"/>
<reference evidence="3" key="1">
    <citation type="journal article" date="2019" name="Int. J. Syst. Evol. Microbiol.">
        <title>The Global Catalogue of Microorganisms (GCM) 10K type strain sequencing project: providing services to taxonomists for standard genome sequencing and annotation.</title>
        <authorList>
            <consortium name="The Broad Institute Genomics Platform"/>
            <consortium name="The Broad Institute Genome Sequencing Center for Infectious Disease"/>
            <person name="Wu L."/>
            <person name="Ma J."/>
        </authorList>
    </citation>
    <scope>NUCLEOTIDE SEQUENCE [LARGE SCALE GENOMIC DNA]</scope>
    <source>
        <strain evidence="3">YIM 94188</strain>
    </source>
</reference>
<protein>
    <recommendedName>
        <fullName evidence="4">DUF2613 family protein</fullName>
    </recommendedName>
</protein>
<dbReference type="EMBL" id="JBHSNS010000011">
    <property type="protein sequence ID" value="MFC5730929.1"/>
    <property type="molecule type" value="Genomic_DNA"/>
</dbReference>
<evidence type="ECO:0000313" key="2">
    <source>
        <dbReference type="EMBL" id="MFC5730929.1"/>
    </source>
</evidence>
<dbReference type="RefSeq" id="WP_168798112.1">
    <property type="nucleotide sequence ID" value="NZ_JBHSNS010000011.1"/>
</dbReference>
<evidence type="ECO:0000256" key="1">
    <source>
        <dbReference type="SAM" id="MobiDB-lite"/>
    </source>
</evidence>
<evidence type="ECO:0000313" key="3">
    <source>
        <dbReference type="Proteomes" id="UP001596072"/>
    </source>
</evidence>
<evidence type="ECO:0008006" key="4">
    <source>
        <dbReference type="Google" id="ProtNLM"/>
    </source>
</evidence>
<feature type="region of interest" description="Disordered" evidence="1">
    <location>
        <begin position="27"/>
        <end position="47"/>
    </location>
</feature>
<organism evidence="2 3">
    <name type="scientific">Nocardioides vastitatis</name>
    <dbReference type="NCBI Taxonomy" id="2568655"/>
    <lineage>
        <taxon>Bacteria</taxon>
        <taxon>Bacillati</taxon>
        <taxon>Actinomycetota</taxon>
        <taxon>Actinomycetes</taxon>
        <taxon>Propionibacteriales</taxon>
        <taxon>Nocardioidaceae</taxon>
        <taxon>Nocardioides</taxon>
    </lineage>
</organism>
<accession>A0ABW0ZNT2</accession>
<sequence>MNTNVLAAGVIGFLLGGLTVSIAAGLEDDNPRPPAHSSPHSLVVPGR</sequence>
<gene>
    <name evidence="2" type="ORF">ACFPQB_18555</name>
</gene>
<comment type="caution">
    <text evidence="2">The sequence shown here is derived from an EMBL/GenBank/DDBJ whole genome shotgun (WGS) entry which is preliminary data.</text>
</comment>
<name>A0ABW0ZNT2_9ACTN</name>